<dbReference type="AlphaFoldDB" id="A0A5R8WJQ1"/>
<dbReference type="InterPro" id="IPR043766">
    <property type="entry name" value="BfmA-like"/>
</dbReference>
<dbReference type="RefSeq" id="WP_138081569.1">
    <property type="nucleotide sequence ID" value="NZ_VAJM01000016.1"/>
</dbReference>
<keyword evidence="3" id="KW-1185">Reference proteome</keyword>
<dbReference type="EMBL" id="VAJM01000016">
    <property type="protein sequence ID" value="TLM88724.1"/>
    <property type="molecule type" value="Genomic_DNA"/>
</dbReference>
<organism evidence="2 3">
    <name type="scientific">Hymenobacter jeollabukensis</name>
    <dbReference type="NCBI Taxonomy" id="2025313"/>
    <lineage>
        <taxon>Bacteria</taxon>
        <taxon>Pseudomonadati</taxon>
        <taxon>Bacteroidota</taxon>
        <taxon>Cytophagia</taxon>
        <taxon>Cytophagales</taxon>
        <taxon>Hymenobacteraceae</taxon>
        <taxon>Hymenobacter</taxon>
    </lineage>
</organism>
<sequence length="362" mass="40263">MYIKIINPKTDGKNAYSNTGSAAQAVNYLKKEAKEHGQEAAFFGRESEQLSGDEVTQMLDRNVKGLRAQDAKFYSLVISPSAAELAHIGNDDAKLRAYTRDVMASYAENFRLPNGKKLGAEDLVWAATRHDQRIHRGSDPEVTAGESKQGQLKEGLQTHIHVVVSARDADQKVTLNPMSKPDRFNRVEFAATSGALFTQRFGEVGMTPLEVPRPGLPSRSAVKALVDYITSPRPGISEEEHQRRARRIEERVERINGQLPADDHLDAGKVATIGRNRGYDKVFYSSLKRIELQVAEGRPPEQPYELLASGKVSRPGGPVLQGVVGMQQLIRQSQGERESRTQDIGGDDDEFYRRQRRGLGRE</sequence>
<gene>
    <name evidence="2" type="ORF">FDY95_23095</name>
</gene>
<evidence type="ECO:0000256" key="1">
    <source>
        <dbReference type="SAM" id="MobiDB-lite"/>
    </source>
</evidence>
<proteinExistence type="predicted"/>
<accession>A0A5R8WJQ1</accession>
<protein>
    <recommendedName>
        <fullName evidence="4">Mobilization protein</fullName>
    </recommendedName>
</protein>
<dbReference type="OrthoDB" id="1404627at2"/>
<name>A0A5R8WJQ1_9BACT</name>
<dbReference type="Proteomes" id="UP000305517">
    <property type="component" value="Unassembled WGS sequence"/>
</dbReference>
<reference evidence="2 3" key="1">
    <citation type="submission" date="2019-05" db="EMBL/GenBank/DDBJ databases">
        <title>Hymenobacter edaphi sp. nov., isolated from abandoned arsenic-contaminated farmland soil.</title>
        <authorList>
            <person name="Nie L."/>
        </authorList>
    </citation>
    <scope>NUCLEOTIDE SEQUENCE [LARGE SCALE GENOMIC DNA]</scope>
    <source>
        <strain evidence="2 3">1-3-3-8</strain>
    </source>
</reference>
<evidence type="ECO:0000313" key="2">
    <source>
        <dbReference type="EMBL" id="TLM88724.1"/>
    </source>
</evidence>
<feature type="region of interest" description="Disordered" evidence="1">
    <location>
        <begin position="331"/>
        <end position="362"/>
    </location>
</feature>
<evidence type="ECO:0008006" key="4">
    <source>
        <dbReference type="Google" id="ProtNLM"/>
    </source>
</evidence>
<dbReference type="Pfam" id="PF18976">
    <property type="entry name" value="DUF5712"/>
    <property type="match status" value="1"/>
</dbReference>
<evidence type="ECO:0000313" key="3">
    <source>
        <dbReference type="Proteomes" id="UP000305517"/>
    </source>
</evidence>
<comment type="caution">
    <text evidence="2">The sequence shown here is derived from an EMBL/GenBank/DDBJ whole genome shotgun (WGS) entry which is preliminary data.</text>
</comment>